<reference evidence="3" key="1">
    <citation type="submission" date="2017-09" db="EMBL/GenBank/DDBJ databases">
        <authorList>
            <person name="Varghese N."/>
            <person name="Submissions S."/>
        </authorList>
    </citation>
    <scope>NUCLEOTIDE SEQUENCE [LARGE SCALE GENOMIC DNA]</scope>
    <source>
        <strain evidence="3">DSM 29961</strain>
    </source>
</reference>
<dbReference type="OrthoDB" id="958068at2"/>
<sequence length="132" mass="14796">MHPDKAILKNAWPYQQDKLNLPVASLEMALPFYETILGFRVVSRSEAPQPSAVLTRDGIQIGLAENGGDPQQDGCFFEVDDVEKLFAEVKATGFEKVRPDFKQQTYGNVAWKVLFVVAPDELCYSFGERVIV</sequence>
<dbReference type="Proteomes" id="UP000219452">
    <property type="component" value="Unassembled WGS sequence"/>
</dbReference>
<dbReference type="SUPFAM" id="SSF54593">
    <property type="entry name" value="Glyoxalase/Bleomycin resistance protein/Dihydroxybiphenyl dioxygenase"/>
    <property type="match status" value="1"/>
</dbReference>
<dbReference type="EMBL" id="OCNH01000001">
    <property type="protein sequence ID" value="SOD79031.1"/>
    <property type="molecule type" value="Genomic_DNA"/>
</dbReference>
<dbReference type="RefSeq" id="WP_097124449.1">
    <property type="nucleotide sequence ID" value="NZ_OCNH01000001.1"/>
</dbReference>
<name>A0A286F714_9BACT</name>
<dbReference type="InterPro" id="IPR004360">
    <property type="entry name" value="Glyas_Fos-R_dOase_dom"/>
</dbReference>
<feature type="domain" description="VOC" evidence="1">
    <location>
        <begin position="15"/>
        <end position="129"/>
    </location>
</feature>
<accession>A0A286F714</accession>
<dbReference type="Gene3D" id="3.10.180.10">
    <property type="entry name" value="2,3-Dihydroxybiphenyl 1,2-Dioxygenase, domain 1"/>
    <property type="match status" value="1"/>
</dbReference>
<evidence type="ECO:0000313" key="3">
    <source>
        <dbReference type="Proteomes" id="UP000219452"/>
    </source>
</evidence>
<dbReference type="AlphaFoldDB" id="A0A286F714"/>
<dbReference type="InterPro" id="IPR029068">
    <property type="entry name" value="Glyas_Bleomycin-R_OHBP_Dase"/>
</dbReference>
<evidence type="ECO:0000313" key="2">
    <source>
        <dbReference type="EMBL" id="SOD79031.1"/>
    </source>
</evidence>
<keyword evidence="3" id="KW-1185">Reference proteome</keyword>
<evidence type="ECO:0000259" key="1">
    <source>
        <dbReference type="PROSITE" id="PS51819"/>
    </source>
</evidence>
<proteinExistence type="predicted"/>
<dbReference type="Pfam" id="PF00903">
    <property type="entry name" value="Glyoxalase"/>
    <property type="match status" value="1"/>
</dbReference>
<protein>
    <recommendedName>
        <fullName evidence="1">VOC domain-containing protein</fullName>
    </recommendedName>
</protein>
<organism evidence="2 3">
    <name type="scientific">Spirosoma fluviale</name>
    <dbReference type="NCBI Taxonomy" id="1597977"/>
    <lineage>
        <taxon>Bacteria</taxon>
        <taxon>Pseudomonadati</taxon>
        <taxon>Bacteroidota</taxon>
        <taxon>Cytophagia</taxon>
        <taxon>Cytophagales</taxon>
        <taxon>Cytophagaceae</taxon>
        <taxon>Spirosoma</taxon>
    </lineage>
</organism>
<dbReference type="InterPro" id="IPR037523">
    <property type="entry name" value="VOC_core"/>
</dbReference>
<gene>
    <name evidence="2" type="ORF">SAMN06269250_0764</name>
</gene>
<dbReference type="PROSITE" id="PS51819">
    <property type="entry name" value="VOC"/>
    <property type="match status" value="1"/>
</dbReference>